<dbReference type="GO" id="GO:0035870">
    <property type="term" value="F:dITP diphosphatase activity"/>
    <property type="evidence" value="ECO:0007669"/>
    <property type="project" value="RHEA"/>
</dbReference>
<comment type="catalytic activity">
    <reaction evidence="9">
        <text>dITP + H2O = dIMP + diphosphate + H(+)</text>
        <dbReference type="Rhea" id="RHEA:28342"/>
        <dbReference type="ChEBI" id="CHEBI:15377"/>
        <dbReference type="ChEBI" id="CHEBI:15378"/>
        <dbReference type="ChEBI" id="CHEBI:33019"/>
        <dbReference type="ChEBI" id="CHEBI:61194"/>
        <dbReference type="ChEBI" id="CHEBI:61382"/>
        <dbReference type="EC" id="3.6.1.66"/>
    </reaction>
</comment>
<evidence type="ECO:0000256" key="12">
    <source>
        <dbReference type="ARBA" id="ARBA00071289"/>
    </source>
</evidence>
<dbReference type="GO" id="GO:0005829">
    <property type="term" value="C:cytosol"/>
    <property type="evidence" value="ECO:0007669"/>
    <property type="project" value="TreeGrafter"/>
</dbReference>
<comment type="cofactor">
    <cofactor evidence="1">
        <name>Mg(2+)</name>
        <dbReference type="ChEBI" id="CHEBI:18420"/>
    </cofactor>
</comment>
<evidence type="ECO:0000313" key="17">
    <source>
        <dbReference type="EMBL" id="VAW12255.1"/>
    </source>
</evidence>
<dbReference type="AlphaFoldDB" id="A0A3B0T1M0"/>
<evidence type="ECO:0000256" key="14">
    <source>
        <dbReference type="ARBA" id="ARBA00078805"/>
    </source>
</evidence>
<dbReference type="GO" id="GO:0009146">
    <property type="term" value="P:purine nucleoside triphosphate catabolic process"/>
    <property type="evidence" value="ECO:0007669"/>
    <property type="project" value="UniProtKB-ARBA"/>
</dbReference>
<keyword evidence="5" id="KW-0547">Nucleotide-binding</keyword>
<dbReference type="EMBL" id="UOEP01000001">
    <property type="protein sequence ID" value="VAW12255.1"/>
    <property type="molecule type" value="Genomic_DNA"/>
</dbReference>
<dbReference type="Pfam" id="PF01725">
    <property type="entry name" value="Ham1p_like"/>
    <property type="match status" value="1"/>
</dbReference>
<organism evidence="17">
    <name type="scientific">hydrothermal vent metagenome</name>
    <dbReference type="NCBI Taxonomy" id="652676"/>
    <lineage>
        <taxon>unclassified sequences</taxon>
        <taxon>metagenomes</taxon>
        <taxon>ecological metagenomes</taxon>
    </lineage>
</organism>
<dbReference type="EC" id="3.6.1.66" evidence="11"/>
<dbReference type="PANTHER" id="PTHR11067:SF9">
    <property type="entry name" value="INOSINE TRIPHOSPHATE PYROPHOSPHATASE"/>
    <property type="match status" value="1"/>
</dbReference>
<accession>A0A3B0T1M0</accession>
<reference evidence="17" key="1">
    <citation type="submission" date="2018-06" db="EMBL/GenBank/DDBJ databases">
        <authorList>
            <person name="Zhirakovskaya E."/>
        </authorList>
    </citation>
    <scope>NUCLEOTIDE SEQUENCE</scope>
</reference>
<comment type="catalytic activity">
    <reaction evidence="10">
        <text>XTP + H2O = XMP + diphosphate + H(+)</text>
        <dbReference type="Rhea" id="RHEA:28610"/>
        <dbReference type="ChEBI" id="CHEBI:15377"/>
        <dbReference type="ChEBI" id="CHEBI:15378"/>
        <dbReference type="ChEBI" id="CHEBI:33019"/>
        <dbReference type="ChEBI" id="CHEBI:57464"/>
        <dbReference type="ChEBI" id="CHEBI:61314"/>
        <dbReference type="EC" id="3.6.1.66"/>
    </reaction>
</comment>
<dbReference type="InterPro" id="IPR002637">
    <property type="entry name" value="RdgB/HAM1"/>
</dbReference>
<evidence type="ECO:0000256" key="11">
    <source>
        <dbReference type="ARBA" id="ARBA00066468"/>
    </source>
</evidence>
<evidence type="ECO:0000256" key="6">
    <source>
        <dbReference type="ARBA" id="ARBA00022801"/>
    </source>
</evidence>
<evidence type="ECO:0000256" key="15">
    <source>
        <dbReference type="ARBA" id="ARBA00083186"/>
    </source>
</evidence>
<dbReference type="SUPFAM" id="SSF52972">
    <property type="entry name" value="ITPase-like"/>
    <property type="match status" value="1"/>
</dbReference>
<evidence type="ECO:0000256" key="5">
    <source>
        <dbReference type="ARBA" id="ARBA00022741"/>
    </source>
</evidence>
<evidence type="ECO:0000256" key="2">
    <source>
        <dbReference type="ARBA" id="ARBA00008023"/>
    </source>
</evidence>
<dbReference type="GO" id="GO:0046872">
    <property type="term" value="F:metal ion binding"/>
    <property type="evidence" value="ECO:0007669"/>
    <property type="project" value="UniProtKB-KW"/>
</dbReference>
<dbReference type="GO" id="GO:0036220">
    <property type="term" value="F:ITP diphosphatase activity"/>
    <property type="evidence" value="ECO:0007669"/>
    <property type="project" value="UniProtKB-EC"/>
</dbReference>
<dbReference type="GO" id="GO:0009117">
    <property type="term" value="P:nucleotide metabolic process"/>
    <property type="evidence" value="ECO:0007669"/>
    <property type="project" value="UniProtKB-KW"/>
</dbReference>
<dbReference type="FunFam" id="3.90.950.10:FF:000001">
    <property type="entry name" value="dITP/XTP pyrophosphatase"/>
    <property type="match status" value="1"/>
</dbReference>
<dbReference type="NCBIfam" id="NF011398">
    <property type="entry name" value="PRK14823.1"/>
    <property type="match status" value="1"/>
</dbReference>
<evidence type="ECO:0000256" key="13">
    <source>
        <dbReference type="ARBA" id="ARBA00075987"/>
    </source>
</evidence>
<keyword evidence="6 17" id="KW-0378">Hydrolase</keyword>
<dbReference type="GO" id="GO:0017111">
    <property type="term" value="F:ribonucleoside triphosphate phosphatase activity"/>
    <property type="evidence" value="ECO:0007669"/>
    <property type="project" value="InterPro"/>
</dbReference>
<evidence type="ECO:0000256" key="16">
    <source>
        <dbReference type="ARBA" id="ARBA00083635"/>
    </source>
</evidence>
<protein>
    <recommendedName>
        <fullName evidence="12">dITP/XTP pyrophosphatase</fullName>
        <ecNumber evidence="11">3.6.1.66</ecNumber>
    </recommendedName>
    <alternativeName>
        <fullName evidence="13">Non-canonical purine NTP pyrophosphatase</fullName>
    </alternativeName>
    <alternativeName>
        <fullName evidence="14">Non-standard purine NTP pyrophosphatase</fullName>
    </alternativeName>
    <alternativeName>
        <fullName evidence="16">Nucleoside-triphosphate diphosphatase</fullName>
    </alternativeName>
    <alternativeName>
        <fullName evidence="15">Nucleoside-triphosphate pyrophosphatase</fullName>
    </alternativeName>
</protein>
<dbReference type="InterPro" id="IPR020922">
    <property type="entry name" value="dITP/XTP_pyrophosphatase"/>
</dbReference>
<keyword evidence="8" id="KW-0546">Nucleotide metabolism</keyword>
<keyword evidence="7" id="KW-0460">Magnesium</keyword>
<keyword evidence="4" id="KW-0479">Metal-binding</keyword>
<name>A0A3B0T1M0_9ZZZZ</name>
<evidence type="ECO:0000256" key="8">
    <source>
        <dbReference type="ARBA" id="ARBA00023080"/>
    </source>
</evidence>
<evidence type="ECO:0000256" key="10">
    <source>
        <dbReference type="ARBA" id="ARBA00052017"/>
    </source>
</evidence>
<evidence type="ECO:0000256" key="3">
    <source>
        <dbReference type="ARBA" id="ARBA00011738"/>
    </source>
</evidence>
<sequence>MKLVFATNNPHKLHEIQNILGDDFEIISLQDIGCHEEIPEEQPTLEGNASQKAFYVYNNYGYNCFADDTGLEIEALNNEPGVYSARYAGEGKNPEDNMNKVLHKLAKIKNRKARFRTVISLVVNGKETQFEGIVNGHILNEKRGQGGFGYDPAFQPDGYDQTFAEMGMEEKNRISHRGKAVKKLVEYLTKE</sequence>
<dbReference type="GO" id="GO:0000166">
    <property type="term" value="F:nucleotide binding"/>
    <property type="evidence" value="ECO:0007669"/>
    <property type="project" value="UniProtKB-KW"/>
</dbReference>
<evidence type="ECO:0000256" key="4">
    <source>
        <dbReference type="ARBA" id="ARBA00022723"/>
    </source>
</evidence>
<dbReference type="CDD" id="cd00515">
    <property type="entry name" value="HAM1"/>
    <property type="match status" value="1"/>
</dbReference>
<dbReference type="GO" id="GO:0036222">
    <property type="term" value="F:XTP diphosphatase activity"/>
    <property type="evidence" value="ECO:0007669"/>
    <property type="project" value="UniProtKB-ARBA"/>
</dbReference>
<dbReference type="InterPro" id="IPR029001">
    <property type="entry name" value="ITPase-like_fam"/>
</dbReference>
<evidence type="ECO:0000256" key="1">
    <source>
        <dbReference type="ARBA" id="ARBA00001946"/>
    </source>
</evidence>
<gene>
    <name evidence="17" type="ORF">MNBD_BACTEROID01-1526</name>
</gene>
<proteinExistence type="inferred from homology"/>
<comment type="subunit">
    <text evidence="3">Homodimer.</text>
</comment>
<evidence type="ECO:0000256" key="9">
    <source>
        <dbReference type="ARBA" id="ARBA00051875"/>
    </source>
</evidence>
<dbReference type="Gene3D" id="3.90.950.10">
    <property type="match status" value="1"/>
</dbReference>
<dbReference type="NCBIfam" id="TIGR00042">
    <property type="entry name" value="RdgB/HAM1 family non-canonical purine NTP pyrophosphatase"/>
    <property type="match status" value="1"/>
</dbReference>
<comment type="similarity">
    <text evidence="2">Belongs to the HAM1 NTPase family.</text>
</comment>
<evidence type="ECO:0000256" key="7">
    <source>
        <dbReference type="ARBA" id="ARBA00022842"/>
    </source>
</evidence>
<dbReference type="HAMAP" id="MF_01405">
    <property type="entry name" value="Non_canon_purine_NTPase"/>
    <property type="match status" value="1"/>
</dbReference>
<dbReference type="PANTHER" id="PTHR11067">
    <property type="entry name" value="INOSINE TRIPHOSPHATE PYROPHOSPHATASE/HAM1 PROTEIN"/>
    <property type="match status" value="1"/>
</dbReference>